<sequence length="108" mass="12055">MHTEVEIFLREMKPEEIIRHENYKNPGVSDEAGVLGRHFGTLNEVNVTLQSREASVSDVKDNSPDWGLELPSGFGDCTEERRCLSIAGCLPPRQEEGIQQWKAATATT</sequence>
<evidence type="ECO:0000313" key="2">
    <source>
        <dbReference type="Proteomes" id="UP000770661"/>
    </source>
</evidence>
<keyword evidence="2" id="KW-1185">Reference proteome</keyword>
<organism evidence="1 2">
    <name type="scientific">Chionoecetes opilio</name>
    <name type="common">Atlantic snow crab</name>
    <name type="synonym">Cancer opilio</name>
    <dbReference type="NCBI Taxonomy" id="41210"/>
    <lineage>
        <taxon>Eukaryota</taxon>
        <taxon>Metazoa</taxon>
        <taxon>Ecdysozoa</taxon>
        <taxon>Arthropoda</taxon>
        <taxon>Crustacea</taxon>
        <taxon>Multicrustacea</taxon>
        <taxon>Malacostraca</taxon>
        <taxon>Eumalacostraca</taxon>
        <taxon>Eucarida</taxon>
        <taxon>Decapoda</taxon>
        <taxon>Pleocyemata</taxon>
        <taxon>Brachyura</taxon>
        <taxon>Eubrachyura</taxon>
        <taxon>Majoidea</taxon>
        <taxon>Majidae</taxon>
        <taxon>Chionoecetes</taxon>
    </lineage>
</organism>
<name>A0A8J5C122_CHIOP</name>
<accession>A0A8J5C122</accession>
<gene>
    <name evidence="1" type="ORF">GWK47_001531</name>
</gene>
<evidence type="ECO:0000313" key="1">
    <source>
        <dbReference type="EMBL" id="KAG0714633.1"/>
    </source>
</evidence>
<comment type="caution">
    <text evidence="1">The sequence shown here is derived from an EMBL/GenBank/DDBJ whole genome shotgun (WGS) entry which is preliminary data.</text>
</comment>
<dbReference type="EMBL" id="JACEEZ010020372">
    <property type="protein sequence ID" value="KAG0714633.1"/>
    <property type="molecule type" value="Genomic_DNA"/>
</dbReference>
<reference evidence="1" key="1">
    <citation type="submission" date="2020-07" db="EMBL/GenBank/DDBJ databases">
        <title>The High-quality genome of the commercially important snow crab, Chionoecetes opilio.</title>
        <authorList>
            <person name="Jeong J.-H."/>
            <person name="Ryu S."/>
        </authorList>
    </citation>
    <scope>NUCLEOTIDE SEQUENCE</scope>
    <source>
        <strain evidence="1">MADBK_172401_WGS</strain>
        <tissue evidence="1">Digestive gland</tissue>
    </source>
</reference>
<dbReference type="Proteomes" id="UP000770661">
    <property type="component" value="Unassembled WGS sequence"/>
</dbReference>
<protein>
    <submittedName>
        <fullName evidence="1">Uncharacterized protein</fullName>
    </submittedName>
</protein>
<proteinExistence type="predicted"/>
<dbReference type="AlphaFoldDB" id="A0A8J5C122"/>